<sequence>MQTYATPIELNWYSYISTYYGYFVNNATGQTELHRGVEINVKEGTEVQSAMNGTVTATGYSGTFGNYVVTQDEDGVQIKYAHLQNIAVSEGVAVTTDTIIGTTGSTGSATGSQLYLELVKDGTYYNPVFYIATGEGGLYGGGSSYDDETVQRLFTEAEKYLVMPYVWGGSSPETSFDCSGFVSYVFTNSGVCNMGRLTAQGIYNICTPVAPEEAKAGDIIFFTGTYAAGEPVTHVGIYAGDGQMIHCGDPIQYTSINSPYWQSHFYGFGRPN</sequence>
<dbReference type="SUPFAM" id="SSF54001">
    <property type="entry name" value="Cysteine proteinases"/>
    <property type="match status" value="1"/>
</dbReference>
<dbReference type="InterPro" id="IPR051202">
    <property type="entry name" value="Peptidase_C40"/>
</dbReference>
<protein>
    <submittedName>
        <fullName evidence="6">Gamma-DL-glutamyl hydrolase</fullName>
        <ecNumber evidence="6">3.4.19.-</ecNumber>
    </submittedName>
</protein>
<reference evidence="6 7" key="1">
    <citation type="submission" date="2019-07" db="EMBL/GenBank/DDBJ databases">
        <authorList>
            <person name="Hibberd C M."/>
            <person name="Gehrig L. J."/>
            <person name="Chang H.-W."/>
            <person name="Venkatesh S."/>
        </authorList>
    </citation>
    <scope>NUCLEOTIDE SEQUENCE [LARGE SCALE GENOMIC DNA]</scope>
    <source>
        <strain evidence="6">Blautia_luti_SSTS_Bg7063</strain>
    </source>
</reference>
<keyword evidence="2" id="KW-0645">Protease</keyword>
<name>A0A564W4X4_9FIRM</name>
<dbReference type="AlphaFoldDB" id="A0A564W4X4"/>
<evidence type="ECO:0000256" key="1">
    <source>
        <dbReference type="ARBA" id="ARBA00007074"/>
    </source>
</evidence>
<evidence type="ECO:0000256" key="4">
    <source>
        <dbReference type="ARBA" id="ARBA00022807"/>
    </source>
</evidence>
<feature type="domain" description="NlpC/P60" evidence="5">
    <location>
        <begin position="147"/>
        <end position="272"/>
    </location>
</feature>
<dbReference type="Gene3D" id="3.90.1720.10">
    <property type="entry name" value="endopeptidase domain like (from Nostoc punctiforme)"/>
    <property type="match status" value="1"/>
</dbReference>
<dbReference type="EMBL" id="CABHNW010000102">
    <property type="protein sequence ID" value="VUX39447.1"/>
    <property type="molecule type" value="Genomic_DNA"/>
</dbReference>
<evidence type="ECO:0000256" key="2">
    <source>
        <dbReference type="ARBA" id="ARBA00022670"/>
    </source>
</evidence>
<dbReference type="InterPro" id="IPR016047">
    <property type="entry name" value="M23ase_b-sheet_dom"/>
</dbReference>
<dbReference type="CDD" id="cd12797">
    <property type="entry name" value="M23_peptidase"/>
    <property type="match status" value="1"/>
</dbReference>
<evidence type="ECO:0000256" key="3">
    <source>
        <dbReference type="ARBA" id="ARBA00022801"/>
    </source>
</evidence>
<comment type="similarity">
    <text evidence="1">Belongs to the peptidase C40 family.</text>
</comment>
<dbReference type="PROSITE" id="PS51935">
    <property type="entry name" value="NLPC_P60"/>
    <property type="match status" value="1"/>
</dbReference>
<dbReference type="Pfam" id="PF01551">
    <property type="entry name" value="Peptidase_M23"/>
    <property type="match status" value="1"/>
</dbReference>
<keyword evidence="3 6" id="KW-0378">Hydrolase</keyword>
<dbReference type="GO" id="GO:0006508">
    <property type="term" value="P:proteolysis"/>
    <property type="evidence" value="ECO:0007669"/>
    <property type="project" value="UniProtKB-KW"/>
</dbReference>
<dbReference type="SUPFAM" id="SSF51261">
    <property type="entry name" value="Duplicated hybrid motif"/>
    <property type="match status" value="1"/>
</dbReference>
<accession>A0A564W4X4</accession>
<dbReference type="InterPro" id="IPR000064">
    <property type="entry name" value="NLP_P60_dom"/>
</dbReference>
<evidence type="ECO:0000259" key="5">
    <source>
        <dbReference type="PROSITE" id="PS51935"/>
    </source>
</evidence>
<dbReference type="InterPro" id="IPR011055">
    <property type="entry name" value="Dup_hybrid_motif"/>
</dbReference>
<dbReference type="PANTHER" id="PTHR47053">
    <property type="entry name" value="MUREIN DD-ENDOPEPTIDASE MEPH-RELATED"/>
    <property type="match status" value="1"/>
</dbReference>
<dbReference type="EC" id="3.4.19.-" evidence="6"/>
<dbReference type="Pfam" id="PF00877">
    <property type="entry name" value="NLPC_P60"/>
    <property type="match status" value="1"/>
</dbReference>
<evidence type="ECO:0000313" key="7">
    <source>
        <dbReference type="Proteomes" id="UP000408482"/>
    </source>
</evidence>
<dbReference type="PANTHER" id="PTHR47053:SF1">
    <property type="entry name" value="MUREIN DD-ENDOPEPTIDASE MEPH-RELATED"/>
    <property type="match status" value="1"/>
</dbReference>
<dbReference type="InterPro" id="IPR038765">
    <property type="entry name" value="Papain-like_cys_pep_sf"/>
</dbReference>
<evidence type="ECO:0000313" key="6">
    <source>
        <dbReference type="EMBL" id="VUX39447.1"/>
    </source>
</evidence>
<keyword evidence="4" id="KW-0788">Thiol protease</keyword>
<gene>
    <name evidence="6" type="primary">pgdS</name>
    <name evidence="6" type="ORF">RSSSTS7063_00017</name>
</gene>
<dbReference type="Proteomes" id="UP000408482">
    <property type="component" value="Unassembled WGS sequence"/>
</dbReference>
<keyword evidence="7" id="KW-1185">Reference proteome</keyword>
<proteinExistence type="inferred from homology"/>
<dbReference type="Gene3D" id="2.70.70.10">
    <property type="entry name" value="Glucose Permease (Domain IIA)"/>
    <property type="match status" value="1"/>
</dbReference>
<dbReference type="GO" id="GO:0008234">
    <property type="term" value="F:cysteine-type peptidase activity"/>
    <property type="evidence" value="ECO:0007669"/>
    <property type="project" value="UniProtKB-KW"/>
</dbReference>
<organism evidence="6 7">
    <name type="scientific">Blautia luti</name>
    <dbReference type="NCBI Taxonomy" id="89014"/>
    <lineage>
        <taxon>Bacteria</taxon>
        <taxon>Bacillati</taxon>
        <taxon>Bacillota</taxon>
        <taxon>Clostridia</taxon>
        <taxon>Lachnospirales</taxon>
        <taxon>Lachnospiraceae</taxon>
        <taxon>Blautia</taxon>
    </lineage>
</organism>